<accession>A0A498S7N8</accession>
<reference evidence="3 4" key="1">
    <citation type="submission" date="2018-08" db="EMBL/GenBank/DDBJ databases">
        <authorList>
            <person name="Laetsch R D."/>
            <person name="Stevens L."/>
            <person name="Kumar S."/>
            <person name="Blaxter L. M."/>
        </authorList>
    </citation>
    <scope>NUCLEOTIDE SEQUENCE [LARGE SCALE GENOMIC DNA]</scope>
</reference>
<dbReference type="CDD" id="cd04301">
    <property type="entry name" value="NAT_SF"/>
    <property type="match status" value="1"/>
</dbReference>
<dbReference type="OrthoDB" id="6418983at2759"/>
<dbReference type="Gene3D" id="3.40.630.90">
    <property type="match status" value="1"/>
</dbReference>
<evidence type="ECO:0000259" key="2">
    <source>
        <dbReference type="PROSITE" id="PS51186"/>
    </source>
</evidence>
<dbReference type="AlphaFoldDB" id="A0A498S7N8"/>
<gene>
    <name evidence="3" type="ORF">NAV_LOCUS2481</name>
</gene>
<sequence>MTSEKKEEISDEGLMQNDDNDDNKKIATSEIIYARGGKEDFVSLVNASNETNGWTRKYRDYDCYRKMLGPTKLHDIAARTKIGDYVGSCICLEFDNYAFVSLYYVRPEYRKHGVGTELFKRVIDDNLRKKNIGLNSVRIMSSVYSEKLGFNKQASWLIDIIKAKNIDKQKIIVDDIHLTVKDGKEISLKRIVDYDAKVAKYRREDFVRQWAVDRIDGVCKVLVNSNDEIVGYGCGRLLSIVGHPSFGPMYCDSDDGFKLLFHALHSCFNEELKEQNCINLFMPTIKSTTVQQMLHGAAEFHLREQLIPQFTQKIPDNDIDKVYCVADVTMFI</sequence>
<keyword evidence="4" id="KW-1185">Reference proteome</keyword>
<evidence type="ECO:0000313" key="3">
    <source>
        <dbReference type="EMBL" id="VBB27651.1"/>
    </source>
</evidence>
<dbReference type="STRING" id="6277.A0A498S7N8"/>
<evidence type="ECO:0000313" key="4">
    <source>
        <dbReference type="Proteomes" id="UP000276991"/>
    </source>
</evidence>
<dbReference type="PANTHER" id="PTHR47237:SF1">
    <property type="entry name" value="SLL0310 PROTEIN"/>
    <property type="match status" value="1"/>
</dbReference>
<evidence type="ECO:0000256" key="1">
    <source>
        <dbReference type="SAM" id="MobiDB-lite"/>
    </source>
</evidence>
<dbReference type="PROSITE" id="PS51186">
    <property type="entry name" value="GNAT"/>
    <property type="match status" value="1"/>
</dbReference>
<dbReference type="InterPro" id="IPR000182">
    <property type="entry name" value="GNAT_dom"/>
</dbReference>
<dbReference type="EMBL" id="UPTC01000264">
    <property type="protein sequence ID" value="VBB27651.1"/>
    <property type="molecule type" value="Genomic_DNA"/>
</dbReference>
<dbReference type="Pfam" id="PF00583">
    <property type="entry name" value="Acetyltransf_1"/>
    <property type="match status" value="1"/>
</dbReference>
<dbReference type="Proteomes" id="UP000276991">
    <property type="component" value="Unassembled WGS sequence"/>
</dbReference>
<dbReference type="Gene3D" id="3.40.630.30">
    <property type="match status" value="1"/>
</dbReference>
<dbReference type="InterPro" id="IPR052729">
    <property type="entry name" value="Acyl/Acetyltrans_Enzymes"/>
</dbReference>
<feature type="domain" description="N-acetyltransferase" evidence="2">
    <location>
        <begin position="31"/>
        <end position="167"/>
    </location>
</feature>
<dbReference type="PANTHER" id="PTHR47237">
    <property type="entry name" value="SLL0310 PROTEIN"/>
    <property type="match status" value="1"/>
</dbReference>
<dbReference type="InterPro" id="IPR016181">
    <property type="entry name" value="Acyl_CoA_acyltransferase"/>
</dbReference>
<feature type="region of interest" description="Disordered" evidence="1">
    <location>
        <begin position="1"/>
        <end position="22"/>
    </location>
</feature>
<dbReference type="SUPFAM" id="SSF55729">
    <property type="entry name" value="Acyl-CoA N-acyltransferases (Nat)"/>
    <property type="match status" value="1"/>
</dbReference>
<name>A0A498S7N8_ACAVI</name>
<protein>
    <recommendedName>
        <fullName evidence="2">N-acetyltransferase domain-containing protein</fullName>
    </recommendedName>
</protein>
<organism evidence="3 4">
    <name type="scientific">Acanthocheilonema viteae</name>
    <name type="common">Filarial nematode worm</name>
    <name type="synonym">Dipetalonema viteae</name>
    <dbReference type="NCBI Taxonomy" id="6277"/>
    <lineage>
        <taxon>Eukaryota</taxon>
        <taxon>Metazoa</taxon>
        <taxon>Ecdysozoa</taxon>
        <taxon>Nematoda</taxon>
        <taxon>Chromadorea</taxon>
        <taxon>Rhabditida</taxon>
        <taxon>Spirurina</taxon>
        <taxon>Spiruromorpha</taxon>
        <taxon>Filarioidea</taxon>
        <taxon>Onchocercidae</taxon>
        <taxon>Acanthocheilonema</taxon>
    </lineage>
</organism>
<dbReference type="GO" id="GO:0016747">
    <property type="term" value="F:acyltransferase activity, transferring groups other than amino-acyl groups"/>
    <property type="evidence" value="ECO:0007669"/>
    <property type="project" value="InterPro"/>
</dbReference>
<proteinExistence type="predicted"/>